<evidence type="ECO:0000259" key="2">
    <source>
        <dbReference type="Pfam" id="PF01266"/>
    </source>
</evidence>
<name>A0AAI9SDV0_9BURK</name>
<keyword evidence="1" id="KW-0560">Oxidoreductase</keyword>
<evidence type="ECO:0000256" key="1">
    <source>
        <dbReference type="ARBA" id="ARBA00023002"/>
    </source>
</evidence>
<accession>A0AAI9SDV0</accession>
<dbReference type="GO" id="GO:0016491">
    <property type="term" value="F:oxidoreductase activity"/>
    <property type="evidence" value="ECO:0007669"/>
    <property type="project" value="UniProtKB-KW"/>
</dbReference>
<comment type="caution">
    <text evidence="3">The sequence shown here is derived from an EMBL/GenBank/DDBJ whole genome shotgun (WGS) entry which is preliminary data.</text>
</comment>
<organism evidence="3 4">
    <name type="scientific">Sutterella seckii</name>
    <dbReference type="NCBI Taxonomy" id="1944635"/>
    <lineage>
        <taxon>Bacteria</taxon>
        <taxon>Pseudomonadati</taxon>
        <taxon>Pseudomonadota</taxon>
        <taxon>Betaproteobacteria</taxon>
        <taxon>Burkholderiales</taxon>
        <taxon>Sutterellaceae</taxon>
        <taxon>Sutterella</taxon>
    </lineage>
</organism>
<keyword evidence="4" id="KW-1185">Reference proteome</keyword>
<dbReference type="AlphaFoldDB" id="A0AAI9SDV0"/>
<gene>
    <name evidence="3" type="ORF">GBM96_00120</name>
</gene>
<dbReference type="InterPro" id="IPR006076">
    <property type="entry name" value="FAD-dep_OxRdtase"/>
</dbReference>
<sequence length="440" mass="49983">MKEVNIYPAELGVSGWLETSKYKNHLFNQEEEIRDDYDYVVVGAGYGGYGAALRLQELFPNARIAVFEAIRIGANDSGKNAGFLIDVPHKFGDDVSTPEDEKWTVRLNMHAINTMRREIKANNLDVDWNEHGKYLAAYEKRFWKILDHDREILDNMNVPYEDVDAKELARRLGTKYYSRAIFNPGSVLVNPADVIRALFTSLKPNVHVFEKCPVMQIEDRSNHAIVKLLNGRTIRTNAVIVTAGPFLQELGLVDHRFCPIISYGALSRQLTDSEMKAFEGVVPWGVTAANSAGTTVRLTKDRRLFVRNGLLYGTYYTCSPEQIRRSQTLLRKAFNNRFPLHTHVNFEYVWGGMIHLTMNSKPVFGRSGNVFYAGVGEGAGICKVFTMGYYLAEWANGMRSEELSYMQHDKKPSWLPPNFICTMGATVRLWWENANAQGEV</sequence>
<dbReference type="Gene3D" id="3.30.9.10">
    <property type="entry name" value="D-Amino Acid Oxidase, subunit A, domain 2"/>
    <property type="match status" value="1"/>
</dbReference>
<dbReference type="RefSeq" id="WP_139687759.1">
    <property type="nucleotide sequence ID" value="NZ_WEHW01000001.1"/>
</dbReference>
<evidence type="ECO:0000313" key="3">
    <source>
        <dbReference type="EMBL" id="KAB7652797.1"/>
    </source>
</evidence>
<dbReference type="GO" id="GO:0005737">
    <property type="term" value="C:cytoplasm"/>
    <property type="evidence" value="ECO:0007669"/>
    <property type="project" value="TreeGrafter"/>
</dbReference>
<dbReference type="PANTHER" id="PTHR13847">
    <property type="entry name" value="SARCOSINE DEHYDROGENASE-RELATED"/>
    <property type="match status" value="1"/>
</dbReference>
<dbReference type="SUPFAM" id="SSF51905">
    <property type="entry name" value="FAD/NAD(P)-binding domain"/>
    <property type="match status" value="1"/>
</dbReference>
<dbReference type="InterPro" id="IPR036188">
    <property type="entry name" value="FAD/NAD-bd_sf"/>
</dbReference>
<dbReference type="PANTHER" id="PTHR13847:SF281">
    <property type="entry name" value="FAD DEPENDENT OXIDOREDUCTASE DOMAIN-CONTAINING PROTEIN"/>
    <property type="match status" value="1"/>
</dbReference>
<protein>
    <submittedName>
        <fullName evidence="3">FAD-binding oxidoreductase</fullName>
    </submittedName>
</protein>
<dbReference type="Pfam" id="PF01266">
    <property type="entry name" value="DAO"/>
    <property type="match status" value="1"/>
</dbReference>
<dbReference type="EMBL" id="WEHW01000001">
    <property type="protein sequence ID" value="KAB7652797.1"/>
    <property type="molecule type" value="Genomic_DNA"/>
</dbReference>
<evidence type="ECO:0000313" key="4">
    <source>
        <dbReference type="Proteomes" id="UP000469462"/>
    </source>
</evidence>
<feature type="domain" description="FAD dependent oxidoreductase" evidence="2">
    <location>
        <begin position="38"/>
        <end position="394"/>
    </location>
</feature>
<dbReference type="Gene3D" id="3.50.50.60">
    <property type="entry name" value="FAD/NAD(P)-binding domain"/>
    <property type="match status" value="1"/>
</dbReference>
<reference evidence="3 4" key="1">
    <citation type="submission" date="2019-10" db="EMBL/GenBank/DDBJ databases">
        <title>Genome diversity of Sutterella seckii.</title>
        <authorList>
            <person name="Chaplin A.V."/>
            <person name="Sokolova S.R."/>
            <person name="Mosin K.A."/>
            <person name="Ivanova E.L."/>
            <person name="Kochetkova T.O."/>
            <person name="Goltsov A.Y."/>
            <person name="Trofimov D.Y."/>
            <person name="Efimov B.A."/>
        </authorList>
    </citation>
    <scope>NUCLEOTIDE SEQUENCE [LARGE SCALE GENOMIC DNA]</scope>
    <source>
        <strain evidence="3 4">ASD3426</strain>
    </source>
</reference>
<proteinExistence type="predicted"/>
<dbReference type="Proteomes" id="UP000469462">
    <property type="component" value="Unassembled WGS sequence"/>
</dbReference>